<feature type="region of interest" description="Disordered" evidence="1">
    <location>
        <begin position="92"/>
        <end position="120"/>
    </location>
</feature>
<sequence length="277" mass="31633">MLEKLPPEQLERMRPYLFCSDCHEKAAYVSRSTNGRAAHFRSVHLLIDGQVCPQKTLESEKVDTSGYTSVQALKNEEDVFVVDFNFTAEDTTINPRKPKDETGKDGARKRGGYRKFGEASGVGKSEWSRRLSTLLKTLKDDPDFENSHAKIKVFGFEKPINRAFYNTDRFELYQDKLTPGRFPTFFWGSIWNAKHSITGDLWLNTGESKSDLSVIIPKKVFTQISEKYGLTKGDEAAEFEAGWFLLYGWYNKSKRTGKPTLSLLENAIEFITLRLGK</sequence>
<comment type="caution">
    <text evidence="2">The sequence shown here is derived from an EMBL/GenBank/DDBJ whole genome shotgun (WGS) entry which is preliminary data.</text>
</comment>
<evidence type="ECO:0000313" key="2">
    <source>
        <dbReference type="EMBL" id="MDK2598656.1"/>
    </source>
</evidence>
<dbReference type="EMBL" id="JASJUT010000021">
    <property type="protein sequence ID" value="MDK2598656.1"/>
    <property type="molecule type" value="Genomic_DNA"/>
</dbReference>
<accession>A0ABT7EUD0</accession>
<evidence type="ECO:0000313" key="3">
    <source>
        <dbReference type="Proteomes" id="UP001231915"/>
    </source>
</evidence>
<name>A0ABT7EUD0_9GAMM</name>
<dbReference type="Proteomes" id="UP001231915">
    <property type="component" value="Unassembled WGS sequence"/>
</dbReference>
<proteinExistence type="predicted"/>
<organism evidence="2 3">
    <name type="scientific">Pseudoalteromonas obscura</name>
    <dbReference type="NCBI Taxonomy" id="3048491"/>
    <lineage>
        <taxon>Bacteria</taxon>
        <taxon>Pseudomonadati</taxon>
        <taxon>Pseudomonadota</taxon>
        <taxon>Gammaproteobacteria</taxon>
        <taxon>Alteromonadales</taxon>
        <taxon>Pseudoalteromonadaceae</taxon>
        <taxon>Pseudoalteromonas</taxon>
    </lineage>
</organism>
<evidence type="ECO:0000256" key="1">
    <source>
        <dbReference type="SAM" id="MobiDB-lite"/>
    </source>
</evidence>
<reference evidence="2 3" key="1">
    <citation type="submission" date="2023-05" db="EMBL/GenBank/DDBJ databases">
        <title>Pseudoalteromonas ardens sp. nov., Pseudoalteromonas obscura sp. nov., and Pseudoalteromonas umbrosa sp. nov., isolated from the coral Montipora capitata.</title>
        <authorList>
            <person name="Thomas E.M."/>
            <person name="Smith E.M."/>
            <person name="Papke E."/>
            <person name="Shlafstein M.D."/>
            <person name="Oline D.K."/>
            <person name="Videau P."/>
            <person name="Saw J.H."/>
            <person name="Strangman W.K."/>
            <person name="Ushijima B."/>
        </authorList>
    </citation>
    <scope>NUCLEOTIDE SEQUENCE [LARGE SCALE GENOMIC DNA]</scope>
    <source>
        <strain evidence="2 3">P94</strain>
    </source>
</reference>
<gene>
    <name evidence="2" type="ORF">QNM18_26740</name>
</gene>
<feature type="compositionally biased region" description="Basic and acidic residues" evidence="1">
    <location>
        <begin position="97"/>
        <end position="108"/>
    </location>
</feature>
<protein>
    <submittedName>
        <fullName evidence="2">Uncharacterized protein</fullName>
    </submittedName>
</protein>
<keyword evidence="3" id="KW-1185">Reference proteome</keyword>